<dbReference type="SUPFAM" id="SSF55785">
    <property type="entry name" value="PYP-like sensor domain (PAS domain)"/>
    <property type="match status" value="1"/>
</dbReference>
<dbReference type="Gene3D" id="3.30.450.20">
    <property type="entry name" value="PAS domain"/>
    <property type="match status" value="1"/>
</dbReference>
<evidence type="ECO:0000256" key="7">
    <source>
        <dbReference type="ARBA" id="ARBA00022679"/>
    </source>
</evidence>
<keyword evidence="9" id="KW-0157">Chromophore</keyword>
<keyword evidence="4" id="KW-0600">Photoreceptor protein</keyword>
<organism evidence="13 14">
    <name type="scientific">Dictyobacter kobayashii</name>
    <dbReference type="NCBI Taxonomy" id="2014872"/>
    <lineage>
        <taxon>Bacteria</taxon>
        <taxon>Bacillati</taxon>
        <taxon>Chloroflexota</taxon>
        <taxon>Ktedonobacteria</taxon>
        <taxon>Ktedonobacterales</taxon>
        <taxon>Dictyobacteraceae</taxon>
        <taxon>Dictyobacter</taxon>
    </lineage>
</organism>
<evidence type="ECO:0000256" key="3">
    <source>
        <dbReference type="ARBA" id="ARBA00012438"/>
    </source>
</evidence>
<dbReference type="Gene3D" id="3.30.450.40">
    <property type="match status" value="1"/>
</dbReference>
<dbReference type="EC" id="2.7.13.3" evidence="3"/>
<dbReference type="PROSITE" id="PS50046">
    <property type="entry name" value="PHYTOCHROME_2"/>
    <property type="match status" value="1"/>
</dbReference>
<evidence type="ECO:0000256" key="10">
    <source>
        <dbReference type="ARBA" id="ARBA00023170"/>
    </source>
</evidence>
<feature type="domain" description="Histidine kinase" evidence="12">
    <location>
        <begin position="538"/>
        <end position="761"/>
    </location>
</feature>
<evidence type="ECO:0000256" key="1">
    <source>
        <dbReference type="ARBA" id="ARBA00000085"/>
    </source>
</evidence>
<dbReference type="InterPro" id="IPR003661">
    <property type="entry name" value="HisK_dim/P_dom"/>
</dbReference>
<evidence type="ECO:0000259" key="12">
    <source>
        <dbReference type="PROSITE" id="PS50109"/>
    </source>
</evidence>
<name>A0A402ATR8_9CHLR</name>
<dbReference type="Pfam" id="PF02518">
    <property type="entry name" value="HATPase_c"/>
    <property type="match status" value="1"/>
</dbReference>
<dbReference type="GO" id="GO:0007234">
    <property type="term" value="P:osmosensory signaling via phosphorelay pathway"/>
    <property type="evidence" value="ECO:0007669"/>
    <property type="project" value="TreeGrafter"/>
</dbReference>
<evidence type="ECO:0000256" key="2">
    <source>
        <dbReference type="ARBA" id="ARBA00006402"/>
    </source>
</evidence>
<dbReference type="EMBL" id="BIFS01000002">
    <property type="protein sequence ID" value="GCE22512.1"/>
    <property type="molecule type" value="Genomic_DNA"/>
</dbReference>
<feature type="domain" description="Phytochrome chromophore attachment site" evidence="11">
    <location>
        <begin position="153"/>
        <end position="311"/>
    </location>
</feature>
<keyword evidence="14" id="KW-1185">Reference proteome</keyword>
<keyword evidence="5" id="KW-0597">Phosphoprotein</keyword>
<dbReference type="Pfam" id="PF00360">
    <property type="entry name" value="PHY"/>
    <property type="match status" value="1"/>
</dbReference>
<accession>A0A402ATR8</accession>
<dbReference type="GO" id="GO:0030295">
    <property type="term" value="F:protein kinase activator activity"/>
    <property type="evidence" value="ECO:0007669"/>
    <property type="project" value="TreeGrafter"/>
</dbReference>
<dbReference type="InterPro" id="IPR050351">
    <property type="entry name" value="BphY/WalK/GraS-like"/>
</dbReference>
<evidence type="ECO:0000313" key="13">
    <source>
        <dbReference type="EMBL" id="GCE22512.1"/>
    </source>
</evidence>
<gene>
    <name evidence="13" type="ORF">KDK_63120</name>
</gene>
<dbReference type="CDD" id="cd00082">
    <property type="entry name" value="HisKA"/>
    <property type="match status" value="1"/>
</dbReference>
<evidence type="ECO:0000256" key="9">
    <source>
        <dbReference type="ARBA" id="ARBA00022991"/>
    </source>
</evidence>
<dbReference type="InterPro" id="IPR036890">
    <property type="entry name" value="HATPase_C_sf"/>
</dbReference>
<dbReference type="GO" id="GO:0009881">
    <property type="term" value="F:photoreceptor activity"/>
    <property type="evidence" value="ECO:0007669"/>
    <property type="project" value="UniProtKB-KW"/>
</dbReference>
<comment type="similarity">
    <text evidence="2">In the N-terminal section; belongs to the phytochrome family.</text>
</comment>
<protein>
    <recommendedName>
        <fullName evidence="3">histidine kinase</fullName>
        <ecNumber evidence="3">2.7.13.3</ecNumber>
    </recommendedName>
</protein>
<dbReference type="FunFam" id="3.30.565.10:FF:000006">
    <property type="entry name" value="Sensor histidine kinase WalK"/>
    <property type="match status" value="1"/>
</dbReference>
<keyword evidence="10" id="KW-0675">Receptor</keyword>
<comment type="catalytic activity">
    <reaction evidence="1">
        <text>ATP + protein L-histidine = ADP + protein N-phospho-L-histidine.</text>
        <dbReference type="EC" id="2.7.13.3"/>
    </reaction>
</comment>
<evidence type="ECO:0000313" key="14">
    <source>
        <dbReference type="Proteomes" id="UP000287188"/>
    </source>
</evidence>
<dbReference type="InterPro" id="IPR016132">
    <property type="entry name" value="Phyto_chromo_attachment"/>
</dbReference>
<dbReference type="GO" id="GO:0006355">
    <property type="term" value="P:regulation of DNA-templated transcription"/>
    <property type="evidence" value="ECO:0007669"/>
    <property type="project" value="InterPro"/>
</dbReference>
<dbReference type="GO" id="GO:0000156">
    <property type="term" value="F:phosphorelay response regulator activity"/>
    <property type="evidence" value="ECO:0007669"/>
    <property type="project" value="TreeGrafter"/>
</dbReference>
<dbReference type="PRINTS" id="PR01033">
    <property type="entry name" value="PHYTOCHROME"/>
</dbReference>
<dbReference type="SMART" id="SM00387">
    <property type="entry name" value="HATPase_c"/>
    <property type="match status" value="1"/>
</dbReference>
<dbReference type="InterPro" id="IPR003018">
    <property type="entry name" value="GAF"/>
</dbReference>
<keyword evidence="6" id="KW-0716">Sensory transduction</keyword>
<keyword evidence="7" id="KW-0808">Transferase</keyword>
<dbReference type="SMART" id="SM00388">
    <property type="entry name" value="HisKA"/>
    <property type="match status" value="1"/>
</dbReference>
<dbReference type="PANTHER" id="PTHR42878:SF15">
    <property type="entry name" value="BACTERIOPHYTOCHROME"/>
    <property type="match status" value="1"/>
</dbReference>
<dbReference type="SUPFAM" id="SSF55781">
    <property type="entry name" value="GAF domain-like"/>
    <property type="match status" value="2"/>
</dbReference>
<dbReference type="InterPro" id="IPR005467">
    <property type="entry name" value="His_kinase_dom"/>
</dbReference>
<reference evidence="14" key="1">
    <citation type="submission" date="2018-12" db="EMBL/GenBank/DDBJ databases">
        <title>Tengunoibacter tsumagoiensis gen. nov., sp. nov., Dictyobacter kobayashii sp. nov., D. alpinus sp. nov., and D. joshuensis sp. nov. and description of Dictyobacteraceae fam. nov. within the order Ktedonobacterales isolated from Tengu-no-mugimeshi.</title>
        <authorList>
            <person name="Wang C.M."/>
            <person name="Zheng Y."/>
            <person name="Sakai Y."/>
            <person name="Toyoda A."/>
            <person name="Minakuchi Y."/>
            <person name="Abe K."/>
            <person name="Yokota A."/>
            <person name="Yabe S."/>
        </authorList>
    </citation>
    <scope>NUCLEOTIDE SEQUENCE [LARGE SCALE GENOMIC DNA]</scope>
    <source>
        <strain evidence="14">Uno11</strain>
    </source>
</reference>
<evidence type="ECO:0000256" key="5">
    <source>
        <dbReference type="ARBA" id="ARBA00022553"/>
    </source>
</evidence>
<evidence type="ECO:0000256" key="8">
    <source>
        <dbReference type="ARBA" id="ARBA00022777"/>
    </source>
</evidence>
<dbReference type="SMART" id="SM00065">
    <property type="entry name" value="GAF"/>
    <property type="match status" value="1"/>
</dbReference>
<dbReference type="Pfam" id="PF00512">
    <property type="entry name" value="HisKA"/>
    <property type="match status" value="1"/>
</dbReference>
<dbReference type="Gene3D" id="3.30.565.10">
    <property type="entry name" value="Histidine kinase-like ATPase, C-terminal domain"/>
    <property type="match status" value="1"/>
</dbReference>
<proteinExistence type="inferred from homology"/>
<dbReference type="SUPFAM" id="SSF47384">
    <property type="entry name" value="Homodimeric domain of signal transducing histidine kinase"/>
    <property type="match status" value="1"/>
</dbReference>
<dbReference type="Proteomes" id="UP000287188">
    <property type="component" value="Unassembled WGS sequence"/>
</dbReference>
<dbReference type="Pfam" id="PF08446">
    <property type="entry name" value="PAS_2"/>
    <property type="match status" value="1"/>
</dbReference>
<dbReference type="Gene3D" id="1.10.287.130">
    <property type="match status" value="1"/>
</dbReference>
<evidence type="ECO:0000259" key="11">
    <source>
        <dbReference type="PROSITE" id="PS50046"/>
    </source>
</evidence>
<sequence length="765" mass="85837">MEQHEVSTISTVDVSQCDREPIQIPGSIQPHGVLLVLRGPELTIVQASQNTAVILGIPAESLVGQPLGILLKEQDLATLVTVPQEHIERNPLYLFTIELKGNEQRFDCIVHRQDGLLLFELEVIREGDYAVTSPKDIYSTVQAVFSRLQHSSTIVALSEQVAEQVRSITGFDRVMVYRFEPDGHGIVIAEARRADLPTFLNLHYPASDIPAQARRLYTLNWLRLIPDRSYTPVPLVPAINPVTGQTLDMSFSVLRSVSPIHIEYLKNMEVAASMSISIVKNNTLWGLIACHHETPHYISYDIRTACELIGRIMSLQVPPIEEREDAVYLTKLKNIQSQLLVILSEQGTSSFVDALVSKRQAVLDVVNATGSVIYLDGTCHVLGEAPPLNEIEQLVDWIEQQPEAEILFTNSLSQRYSPAASYMACASGMLALILSRARRQYWFWFRPEVVQTVQWAGEPAKSVVISEQSARLSPRTSFASWKQLVQGTALAWKQGEIEIALELRMALIHIFLRQAEELARLNLELQYSNAELDAFAYAASHDLKEPLRGIHNYAHFLLEDYGSQLDEEGVYKLRTLVSLSQRMEDLMNSLLYYSHVGRVDLSVRETDLSLVLQQALEFLHTRLQESNMQVRVPASLPKVVCDGARVCEIYINLISNAIKYSDKPDKWIEVGSVPASSPPDGQEERPPILYVRDNGIGISADHFDSIFRIFKRLHGREEFGGGSGVGLTIVKKIVERHNGVIWIESTEGQGTTFYWTLGPLKTVQN</sequence>
<evidence type="ECO:0000256" key="6">
    <source>
        <dbReference type="ARBA" id="ARBA00022606"/>
    </source>
</evidence>
<evidence type="ECO:0000256" key="4">
    <source>
        <dbReference type="ARBA" id="ARBA00022543"/>
    </source>
</evidence>
<dbReference type="InterPro" id="IPR036097">
    <property type="entry name" value="HisK_dim/P_sf"/>
</dbReference>
<dbReference type="InterPro" id="IPR013515">
    <property type="entry name" value="Phytochrome_cen-reg"/>
</dbReference>
<comment type="caution">
    <text evidence="13">The sequence shown here is derived from an EMBL/GenBank/DDBJ whole genome shotgun (WGS) entry which is preliminary data.</text>
</comment>
<dbReference type="InterPro" id="IPR001294">
    <property type="entry name" value="Phytochrome"/>
</dbReference>
<dbReference type="Pfam" id="PF01590">
    <property type="entry name" value="GAF"/>
    <property type="match status" value="1"/>
</dbReference>
<dbReference type="OrthoDB" id="9766459at2"/>
<dbReference type="PANTHER" id="PTHR42878">
    <property type="entry name" value="TWO-COMPONENT HISTIDINE KINASE"/>
    <property type="match status" value="1"/>
</dbReference>
<dbReference type="InterPro" id="IPR029016">
    <property type="entry name" value="GAF-like_dom_sf"/>
</dbReference>
<dbReference type="PROSITE" id="PS50109">
    <property type="entry name" value="HIS_KIN"/>
    <property type="match status" value="1"/>
</dbReference>
<dbReference type="InterPro" id="IPR035965">
    <property type="entry name" value="PAS-like_dom_sf"/>
</dbReference>
<dbReference type="SUPFAM" id="SSF55874">
    <property type="entry name" value="ATPase domain of HSP90 chaperone/DNA topoisomerase II/histidine kinase"/>
    <property type="match status" value="1"/>
</dbReference>
<dbReference type="GO" id="GO:0000155">
    <property type="term" value="F:phosphorelay sensor kinase activity"/>
    <property type="evidence" value="ECO:0007669"/>
    <property type="project" value="InterPro"/>
</dbReference>
<dbReference type="Gene3D" id="3.30.450.270">
    <property type="match status" value="1"/>
</dbReference>
<dbReference type="InterPro" id="IPR043150">
    <property type="entry name" value="Phytochrome_PHY_sf"/>
</dbReference>
<dbReference type="InterPro" id="IPR003594">
    <property type="entry name" value="HATPase_dom"/>
</dbReference>
<keyword evidence="8 13" id="KW-0418">Kinase</keyword>
<dbReference type="AlphaFoldDB" id="A0A402ATR8"/>
<dbReference type="InterPro" id="IPR013654">
    <property type="entry name" value="PAS_2"/>
</dbReference>
<dbReference type="GO" id="GO:0009584">
    <property type="term" value="P:detection of visible light"/>
    <property type="evidence" value="ECO:0007669"/>
    <property type="project" value="InterPro"/>
</dbReference>